<comment type="similarity">
    <text evidence="1">Belongs to the type III secretion exporter family.</text>
</comment>
<sequence length="359" mass="39627">MSGDDDSEKSHEPSQRKLDEARKKGEVPRSNDLATTAGYGGLLLALMATGQAGVTHMGEAMMALIARSDRLAIELFDGGARVGTGTIMSAVFRAIAPWFALPALAVVLVILAQRAFLFTPSKLAPKLSRVSPMSNAKNKFGRSGLFEFAKSFAKLVIYSACLGIFLNTRLPQMTEIVWTTPMIAMTILARLAIEFLAVVFIVSMTIGGLDYLWQYQEHMRKNRMSLKELKDEHKDSEGDPHMKQKRRQRGQEIAANQMMANAAGADVVIVNPTHYSVALKWSRKKGEAPICVAKGVDEIALRIREIAQENGIPIHSDPPTARALYATTELGWQIAPEHYMAVAAAIRFSEAMRKRARKW</sequence>
<dbReference type="Proteomes" id="UP000198634">
    <property type="component" value="Unassembled WGS sequence"/>
</dbReference>
<evidence type="ECO:0000256" key="2">
    <source>
        <dbReference type="SAM" id="MobiDB-lite"/>
    </source>
</evidence>
<dbReference type="GO" id="GO:0005886">
    <property type="term" value="C:plasma membrane"/>
    <property type="evidence" value="ECO:0007669"/>
    <property type="project" value="TreeGrafter"/>
</dbReference>
<dbReference type="Pfam" id="PF01312">
    <property type="entry name" value="Bac_export_2"/>
    <property type="match status" value="1"/>
</dbReference>
<gene>
    <name evidence="3" type="ORF">SAMN04488092_103276</name>
</gene>
<dbReference type="Gene3D" id="3.40.1690.10">
    <property type="entry name" value="secretion proteins EscU"/>
    <property type="match status" value="1"/>
</dbReference>
<name>A0A1H9CJ76_9RHOB</name>
<proteinExistence type="inferred from homology"/>
<dbReference type="PANTHER" id="PTHR30531">
    <property type="entry name" value="FLAGELLAR BIOSYNTHETIC PROTEIN FLHB"/>
    <property type="match status" value="1"/>
</dbReference>
<accession>A0A1H9CJ76</accession>
<protein>
    <submittedName>
        <fullName evidence="3">Flagellar biosynthetic protein FlhB</fullName>
    </submittedName>
</protein>
<keyword evidence="3" id="KW-0969">Cilium</keyword>
<dbReference type="SUPFAM" id="SSF160544">
    <property type="entry name" value="EscU C-terminal domain-like"/>
    <property type="match status" value="1"/>
</dbReference>
<dbReference type="InterPro" id="IPR029025">
    <property type="entry name" value="T3SS_substrate_exporter_C"/>
</dbReference>
<dbReference type="STRING" id="657014.SAMN04488092_103276"/>
<keyword evidence="3" id="KW-0966">Cell projection</keyword>
<dbReference type="AlphaFoldDB" id="A0A1H9CJ76"/>
<keyword evidence="3" id="KW-0282">Flagellum</keyword>
<keyword evidence="4" id="KW-1185">Reference proteome</keyword>
<evidence type="ECO:0000313" key="4">
    <source>
        <dbReference type="Proteomes" id="UP000198634"/>
    </source>
</evidence>
<feature type="compositionally biased region" description="Basic and acidic residues" evidence="2">
    <location>
        <begin position="229"/>
        <end position="242"/>
    </location>
</feature>
<feature type="region of interest" description="Disordered" evidence="2">
    <location>
        <begin position="229"/>
        <end position="251"/>
    </location>
</feature>
<dbReference type="PRINTS" id="PR00950">
    <property type="entry name" value="TYPE3IMSPROT"/>
</dbReference>
<dbReference type="RefSeq" id="WP_090268979.1">
    <property type="nucleotide sequence ID" value="NZ_FOEP01000003.1"/>
</dbReference>
<dbReference type="PANTHER" id="PTHR30531:SF12">
    <property type="entry name" value="FLAGELLAR BIOSYNTHETIC PROTEIN FLHB"/>
    <property type="match status" value="1"/>
</dbReference>
<reference evidence="3 4" key="1">
    <citation type="submission" date="2016-10" db="EMBL/GenBank/DDBJ databases">
        <authorList>
            <person name="de Groot N.N."/>
        </authorList>
    </citation>
    <scope>NUCLEOTIDE SEQUENCE [LARGE SCALE GENOMIC DNA]</scope>
    <source>
        <strain evidence="3 4">DSM 22007</strain>
    </source>
</reference>
<dbReference type="GO" id="GO:0009306">
    <property type="term" value="P:protein secretion"/>
    <property type="evidence" value="ECO:0007669"/>
    <property type="project" value="InterPro"/>
</dbReference>
<feature type="compositionally biased region" description="Basic and acidic residues" evidence="2">
    <location>
        <begin position="8"/>
        <end position="29"/>
    </location>
</feature>
<organism evidence="3 4">
    <name type="scientific">Thalassovita taeanensis</name>
    <dbReference type="NCBI Taxonomy" id="657014"/>
    <lineage>
        <taxon>Bacteria</taxon>
        <taxon>Pseudomonadati</taxon>
        <taxon>Pseudomonadota</taxon>
        <taxon>Alphaproteobacteria</taxon>
        <taxon>Rhodobacterales</taxon>
        <taxon>Roseobacteraceae</taxon>
        <taxon>Thalassovita</taxon>
    </lineage>
</organism>
<evidence type="ECO:0000313" key="3">
    <source>
        <dbReference type="EMBL" id="SEQ01121.1"/>
    </source>
</evidence>
<dbReference type="EMBL" id="FOEP01000003">
    <property type="protein sequence ID" value="SEQ01121.1"/>
    <property type="molecule type" value="Genomic_DNA"/>
</dbReference>
<feature type="region of interest" description="Disordered" evidence="2">
    <location>
        <begin position="1"/>
        <end position="32"/>
    </location>
</feature>
<dbReference type="OrthoDB" id="9807950at2"/>
<dbReference type="InterPro" id="IPR006135">
    <property type="entry name" value="T3SS_substrate_exporter"/>
</dbReference>
<evidence type="ECO:0000256" key="1">
    <source>
        <dbReference type="ARBA" id="ARBA00010690"/>
    </source>
</evidence>